<gene>
    <name evidence="1" type="ORF">STARVERO_04100</name>
</gene>
<dbReference type="Proteomes" id="UP000433050">
    <property type="component" value="Unassembled WGS sequence"/>
</dbReference>
<dbReference type="RefSeq" id="WP_159601231.1">
    <property type="nucleotide sequence ID" value="NZ_CACSAS010000001.1"/>
</dbReference>
<keyword evidence="2" id="KW-1185">Reference proteome</keyword>
<evidence type="ECO:0000313" key="2">
    <source>
        <dbReference type="Proteomes" id="UP000433050"/>
    </source>
</evidence>
<proteinExistence type="predicted"/>
<evidence type="ECO:0000313" key="1">
    <source>
        <dbReference type="EMBL" id="CAA0112748.1"/>
    </source>
</evidence>
<protein>
    <submittedName>
        <fullName evidence="1">Uncharacterized protein</fullName>
    </submittedName>
</protein>
<dbReference type="EMBL" id="CACSAS010000001">
    <property type="protein sequence ID" value="CAA0112748.1"/>
    <property type="molecule type" value="Genomic_DNA"/>
</dbReference>
<organism evidence="1 2">
    <name type="scientific">Starkeya nomas</name>
    <dbReference type="NCBI Taxonomy" id="2666134"/>
    <lineage>
        <taxon>Bacteria</taxon>
        <taxon>Pseudomonadati</taxon>
        <taxon>Pseudomonadota</taxon>
        <taxon>Alphaproteobacteria</taxon>
        <taxon>Hyphomicrobiales</taxon>
        <taxon>Xanthobacteraceae</taxon>
        <taxon>Starkeya</taxon>
    </lineage>
</organism>
<name>A0A5S9Q696_9HYPH</name>
<reference evidence="1 2" key="1">
    <citation type="submission" date="2019-12" db="EMBL/GenBank/DDBJ databases">
        <authorList>
            <person name="Reyes-Prieto M."/>
        </authorList>
    </citation>
    <scope>NUCLEOTIDE SEQUENCE [LARGE SCALE GENOMIC DNA]</scope>
    <source>
        <strain evidence="1">HF14-78462</strain>
    </source>
</reference>
<sequence>MPERVLDLARGLSELRLRLDRAAAIAAGAQTCADAFKMILELDLDVLIGEAQTLLDAISMRSMDASAPG</sequence>
<accession>A0A5S9Q696</accession>
<dbReference type="AlphaFoldDB" id="A0A5S9Q696"/>